<dbReference type="WBParaSite" id="MCU_006937-RA">
    <property type="protein sequence ID" value="MCU_006937-RA"/>
    <property type="gene ID" value="MCU_006937"/>
</dbReference>
<dbReference type="AlphaFoldDB" id="A0A5K3FAS8"/>
<accession>A0A5K3FAS8</accession>
<organism evidence="1">
    <name type="scientific">Mesocestoides corti</name>
    <name type="common">Flatworm</name>
    <dbReference type="NCBI Taxonomy" id="53468"/>
    <lineage>
        <taxon>Eukaryota</taxon>
        <taxon>Metazoa</taxon>
        <taxon>Spiralia</taxon>
        <taxon>Lophotrochozoa</taxon>
        <taxon>Platyhelminthes</taxon>
        <taxon>Cestoda</taxon>
        <taxon>Eucestoda</taxon>
        <taxon>Cyclophyllidea</taxon>
        <taxon>Mesocestoididae</taxon>
        <taxon>Mesocestoides</taxon>
    </lineage>
</organism>
<protein>
    <submittedName>
        <fullName evidence="1">CN hydrolase domain-containing protein</fullName>
    </submittedName>
</protein>
<proteinExistence type="predicted"/>
<reference evidence="1" key="1">
    <citation type="submission" date="2019-11" db="UniProtKB">
        <authorList>
            <consortium name="WormBaseParasite"/>
        </authorList>
    </citation>
    <scope>IDENTIFICATION</scope>
</reference>
<evidence type="ECO:0000313" key="1">
    <source>
        <dbReference type="WBParaSite" id="MCU_006937-RA"/>
    </source>
</evidence>
<name>A0A5K3FAS8_MESCO</name>
<sequence length="102" mass="11637">MARKWQRMLGHDYVMVVREFRGPESHIVFGTQINGASNATLGAGGGVLNTELPDYRYINHSFNSNLAAIPVRHASFMHSLALFALPWYRTYLRLWRKSLSAE</sequence>